<gene>
    <name evidence="1" type="ordered locus">Fleli_2077</name>
</gene>
<keyword evidence="2" id="KW-1185">Reference proteome</keyword>
<dbReference type="AlphaFoldDB" id="I4AKH5"/>
<name>I4AKH5_BERLS</name>
<dbReference type="OrthoDB" id="788168at2"/>
<dbReference type="RefSeq" id="WP_014797907.1">
    <property type="nucleotide sequence ID" value="NC_018018.1"/>
</dbReference>
<reference evidence="2" key="1">
    <citation type="submission" date="2012-06" db="EMBL/GenBank/DDBJ databases">
        <title>The complete genome of Flexibacter litoralis DSM 6794.</title>
        <authorList>
            <person name="Lucas S."/>
            <person name="Copeland A."/>
            <person name="Lapidus A."/>
            <person name="Glavina del Rio T."/>
            <person name="Dalin E."/>
            <person name="Tice H."/>
            <person name="Bruce D."/>
            <person name="Goodwin L."/>
            <person name="Pitluck S."/>
            <person name="Peters L."/>
            <person name="Ovchinnikova G."/>
            <person name="Lu M."/>
            <person name="Kyrpides N."/>
            <person name="Mavromatis K."/>
            <person name="Ivanova N."/>
            <person name="Brettin T."/>
            <person name="Detter J.C."/>
            <person name="Han C."/>
            <person name="Larimer F."/>
            <person name="Land M."/>
            <person name="Hauser L."/>
            <person name="Markowitz V."/>
            <person name="Cheng J.-F."/>
            <person name="Hugenholtz P."/>
            <person name="Woyke T."/>
            <person name="Wu D."/>
            <person name="Spring S."/>
            <person name="Lang E."/>
            <person name="Kopitz M."/>
            <person name="Brambilla E."/>
            <person name="Klenk H.-P."/>
            <person name="Eisen J.A."/>
        </authorList>
    </citation>
    <scope>NUCLEOTIDE SEQUENCE [LARGE SCALE GENOMIC DNA]</scope>
    <source>
        <strain evidence="2">ATCC 23117 / DSM 6794 / NBRC 15988 / NCIMB 1366 / Sio-4</strain>
    </source>
</reference>
<dbReference type="STRING" id="880071.Fleli_2077"/>
<proteinExistence type="predicted"/>
<protein>
    <recommendedName>
        <fullName evidence="3">Lipoprotein</fullName>
    </recommendedName>
</protein>
<dbReference type="PROSITE" id="PS51257">
    <property type="entry name" value="PROKAR_LIPOPROTEIN"/>
    <property type="match status" value="1"/>
</dbReference>
<evidence type="ECO:0000313" key="1">
    <source>
        <dbReference type="EMBL" id="AFM04460.1"/>
    </source>
</evidence>
<evidence type="ECO:0008006" key="3">
    <source>
        <dbReference type="Google" id="ProtNLM"/>
    </source>
</evidence>
<sequence precursor="true">MKNLAFLLLFLTLFTACKQKEEKLPVNPEQWLSQIKNEEAKKRTIDVLEKIYISTAYSVLEKDSLSEMQVNFANCGFTENQERVSSSVVGILLNRDIRRNFLDKMYRKDSIVAKAAFHVLLDTNSIDLGRYYNSYKDKQYSIKKEVEPSKQLEKIENELLSYLKVRPYYDYGREDSISKVGMLLEKALKQPNSYEYGLPKFIEKNGFLVSEDKKFRLHSYKFGHGNSVSAYVYIHYRSTEGSQSIFKEIDSLGMEGVPKLVFQLEENKYGIFYNHGVGGMDYHVLVQVYEVKDNKIVLCKDCVEGEHTKFYMKQTRGSTFPVYDYSKKELSFDKGMFRGFGDIPYWNNVGYTIKQPIIEDKSKRAIKRQNMERRVLKWNGERLISKPFICCEE</sequence>
<dbReference type="HOGENOM" id="CLU_701606_0_0_10"/>
<accession>I4AKH5</accession>
<dbReference type="Proteomes" id="UP000006054">
    <property type="component" value="Chromosome"/>
</dbReference>
<evidence type="ECO:0000313" key="2">
    <source>
        <dbReference type="Proteomes" id="UP000006054"/>
    </source>
</evidence>
<organism evidence="1 2">
    <name type="scientific">Bernardetia litoralis (strain ATCC 23117 / DSM 6794 / NBRC 15988 / NCIMB 1366 / Fx l1 / Sio-4)</name>
    <name type="common">Flexibacter litoralis</name>
    <dbReference type="NCBI Taxonomy" id="880071"/>
    <lineage>
        <taxon>Bacteria</taxon>
        <taxon>Pseudomonadati</taxon>
        <taxon>Bacteroidota</taxon>
        <taxon>Cytophagia</taxon>
        <taxon>Cytophagales</taxon>
        <taxon>Bernardetiaceae</taxon>
        <taxon>Bernardetia</taxon>
    </lineage>
</organism>
<dbReference type="EMBL" id="CP003345">
    <property type="protein sequence ID" value="AFM04460.1"/>
    <property type="molecule type" value="Genomic_DNA"/>
</dbReference>
<dbReference type="KEGG" id="fli:Fleli_2077"/>